<dbReference type="Proteomes" id="UP001470230">
    <property type="component" value="Unassembled WGS sequence"/>
</dbReference>
<accession>A0ABR2K1W5</accession>
<name>A0ABR2K1W5_9EUKA</name>
<protein>
    <recommendedName>
        <fullName evidence="3">Initiator binding domain-containing protein</fullName>
    </recommendedName>
</protein>
<evidence type="ECO:0000313" key="1">
    <source>
        <dbReference type="EMBL" id="KAK8885104.1"/>
    </source>
</evidence>
<sequence length="170" mass="20321">MEKSIDTNNTESDEDFLNQCVEYPYEDFSFEFDSFCPSTESTNDFSIHIPEKFIRSRIDEKKQMENYVIKNQIDKFDFFETNAGIWMTNNIGNKLPSKKLLLKALKSLNIPWNDNHENQFLWKRIENSDKISYRAIHRSRKVLLLYLSRVFDNKYYQPLLKNALLNIVTK</sequence>
<reference evidence="1 2" key="1">
    <citation type="submission" date="2024-04" db="EMBL/GenBank/DDBJ databases">
        <title>Tritrichomonas musculus Genome.</title>
        <authorList>
            <person name="Alves-Ferreira E."/>
            <person name="Grigg M."/>
            <person name="Lorenzi H."/>
            <person name="Galac M."/>
        </authorList>
    </citation>
    <scope>NUCLEOTIDE SEQUENCE [LARGE SCALE GENOMIC DNA]</scope>
    <source>
        <strain evidence="1 2">EAF2021</strain>
    </source>
</reference>
<evidence type="ECO:0000313" key="2">
    <source>
        <dbReference type="Proteomes" id="UP001470230"/>
    </source>
</evidence>
<evidence type="ECO:0008006" key="3">
    <source>
        <dbReference type="Google" id="ProtNLM"/>
    </source>
</evidence>
<proteinExistence type="predicted"/>
<comment type="caution">
    <text evidence="1">The sequence shown here is derived from an EMBL/GenBank/DDBJ whole genome shotgun (WGS) entry which is preliminary data.</text>
</comment>
<keyword evidence="2" id="KW-1185">Reference proteome</keyword>
<dbReference type="EMBL" id="JAPFFF010000008">
    <property type="protein sequence ID" value="KAK8885104.1"/>
    <property type="molecule type" value="Genomic_DNA"/>
</dbReference>
<gene>
    <name evidence="1" type="ORF">M9Y10_044233</name>
</gene>
<organism evidence="1 2">
    <name type="scientific">Tritrichomonas musculus</name>
    <dbReference type="NCBI Taxonomy" id="1915356"/>
    <lineage>
        <taxon>Eukaryota</taxon>
        <taxon>Metamonada</taxon>
        <taxon>Parabasalia</taxon>
        <taxon>Tritrichomonadida</taxon>
        <taxon>Tritrichomonadidae</taxon>
        <taxon>Tritrichomonas</taxon>
    </lineage>
</organism>